<protein>
    <submittedName>
        <fullName evidence="2">Rhamnolipids biosynthesis 3-oxoacyl-[acyl-carrier-protein] reductase</fullName>
        <ecNumber evidence="2">1.1.1.100</ecNumber>
    </submittedName>
</protein>
<dbReference type="EMBL" id="JYIU01000029">
    <property type="protein sequence ID" value="KJL25083.1"/>
    <property type="molecule type" value="Genomic_DNA"/>
</dbReference>
<dbReference type="EC" id="1.1.1.100" evidence="2"/>
<dbReference type="PANTHER" id="PTHR43157">
    <property type="entry name" value="PHOSPHATIDYLINOSITOL-GLYCAN BIOSYNTHESIS CLASS F PROTEIN-RELATED"/>
    <property type="match status" value="1"/>
</dbReference>
<dbReference type="Pfam" id="PF00106">
    <property type="entry name" value="adh_short"/>
    <property type="match status" value="1"/>
</dbReference>
<comment type="caution">
    <text evidence="2">The sequence shown here is derived from an EMBL/GenBank/DDBJ whole genome shotgun (WGS) entry which is preliminary data.</text>
</comment>
<dbReference type="PATRIC" id="fig|104336.4.peg.563"/>
<proteinExistence type="predicted"/>
<dbReference type="InterPro" id="IPR036291">
    <property type="entry name" value="NAD(P)-bd_dom_sf"/>
</dbReference>
<keyword evidence="1 2" id="KW-0560">Oxidoreductase</keyword>
<dbReference type="InterPro" id="IPR002347">
    <property type="entry name" value="SDR_fam"/>
</dbReference>
<evidence type="ECO:0000313" key="2">
    <source>
        <dbReference type="EMBL" id="KJL25083.1"/>
    </source>
</evidence>
<dbReference type="Gene3D" id="3.40.50.720">
    <property type="entry name" value="NAD(P)-binding Rossmann-like Domain"/>
    <property type="match status" value="1"/>
</dbReference>
<reference evidence="2 3" key="1">
    <citation type="submission" date="2015-02" db="EMBL/GenBank/DDBJ databases">
        <title>Draft genome sequences of ten Microbacterium spp. with emphasis on heavy metal contaminated environments.</title>
        <authorList>
            <person name="Corretto E."/>
        </authorList>
    </citation>
    <scope>NUCLEOTIDE SEQUENCE [LARGE SCALE GENOMIC DNA]</scope>
    <source>
        <strain evidence="2 3">DSM 12966</strain>
    </source>
</reference>
<dbReference type="AlphaFoldDB" id="A0A0F0KW21"/>
<dbReference type="SUPFAM" id="SSF51735">
    <property type="entry name" value="NAD(P)-binding Rossmann-fold domains"/>
    <property type="match status" value="1"/>
</dbReference>
<evidence type="ECO:0000313" key="3">
    <source>
        <dbReference type="Proteomes" id="UP000033572"/>
    </source>
</evidence>
<dbReference type="PANTHER" id="PTHR43157:SF31">
    <property type="entry name" value="PHOSPHATIDYLINOSITOL-GLYCAN BIOSYNTHESIS CLASS F PROTEIN"/>
    <property type="match status" value="1"/>
</dbReference>
<dbReference type="PRINTS" id="PR00081">
    <property type="entry name" value="GDHRDH"/>
</dbReference>
<sequence length="327" mass="33637">MRGTPIVTNSSKNFLAALEGPPRLEDMTSAPAPVRDLGGRTILVTGANAGIGYWCAEQLAARGARVLLGCRSVDRAEVAASSIRAHAQGADVGVLPLDLGSLDGISAAAASVDERLDAVICNAGIKAADRRARTADGLDLMVGTNALGHFALLAQLGAVLAEDARVVAVGSLAHRFAEIDPATLGQPWTGASLRQYGRSKAALMAYAFELDRRWRGTARAALCAHPGYAVDPLTPHRPGLAEVSGLSRTLAGLSRPLVQGKDAGAAPIVHAAVSADATGGDYWGPGGLLEFRGAPARVRASEQVRSAEVGAALWSAAEELAGVRFDA</sequence>
<keyword evidence="3" id="KW-1185">Reference proteome</keyword>
<accession>A0A0F0KW21</accession>
<dbReference type="GO" id="GO:0004316">
    <property type="term" value="F:3-oxoacyl-[acyl-carrier-protein] reductase (NADPH) activity"/>
    <property type="evidence" value="ECO:0007669"/>
    <property type="project" value="UniProtKB-EC"/>
</dbReference>
<evidence type="ECO:0000256" key="1">
    <source>
        <dbReference type="ARBA" id="ARBA00023002"/>
    </source>
</evidence>
<dbReference type="Proteomes" id="UP000033572">
    <property type="component" value="Unassembled WGS sequence"/>
</dbReference>
<gene>
    <name evidence="2" type="primary">rhlG_1</name>
    <name evidence="2" type="ORF">RN50_00541</name>
</gene>
<organism evidence="2 3">
    <name type="scientific">Microbacterium foliorum</name>
    <dbReference type="NCBI Taxonomy" id="104336"/>
    <lineage>
        <taxon>Bacteria</taxon>
        <taxon>Bacillati</taxon>
        <taxon>Actinomycetota</taxon>
        <taxon>Actinomycetes</taxon>
        <taxon>Micrococcales</taxon>
        <taxon>Microbacteriaceae</taxon>
        <taxon>Microbacterium</taxon>
    </lineage>
</organism>
<name>A0A0F0KW21_9MICO</name>